<feature type="domain" description="HAMP" evidence="17">
    <location>
        <begin position="303"/>
        <end position="355"/>
    </location>
</feature>
<keyword evidence="4" id="KW-1003">Cell membrane</keyword>
<dbReference type="AlphaFoldDB" id="A0A1I4HXV2"/>
<dbReference type="Pfam" id="PF06580">
    <property type="entry name" value="His_kinase"/>
    <property type="match status" value="1"/>
</dbReference>
<keyword evidence="13 15" id="KW-0472">Membrane</keyword>
<keyword evidence="9 18" id="KW-0418">Kinase</keyword>
<dbReference type="InterPro" id="IPR003594">
    <property type="entry name" value="HATPase_dom"/>
</dbReference>
<dbReference type="InterPro" id="IPR005467">
    <property type="entry name" value="His_kinase_dom"/>
</dbReference>
<dbReference type="SMART" id="SM00387">
    <property type="entry name" value="HATPase_c"/>
    <property type="match status" value="1"/>
</dbReference>
<keyword evidence="14" id="KW-0175">Coiled coil</keyword>
<dbReference type="EC" id="2.7.13.3" evidence="3"/>
<dbReference type="Gene3D" id="6.10.340.10">
    <property type="match status" value="1"/>
</dbReference>
<evidence type="ECO:0000256" key="7">
    <source>
        <dbReference type="ARBA" id="ARBA00022692"/>
    </source>
</evidence>
<dbReference type="STRING" id="334253.SAMN04487943_101711"/>
<evidence type="ECO:0000313" key="19">
    <source>
        <dbReference type="Proteomes" id="UP000198565"/>
    </source>
</evidence>
<dbReference type="Gene3D" id="3.30.565.10">
    <property type="entry name" value="Histidine kinase-like ATPase, C-terminal domain"/>
    <property type="match status" value="1"/>
</dbReference>
<feature type="coiled-coil region" evidence="14">
    <location>
        <begin position="343"/>
        <end position="370"/>
    </location>
</feature>
<dbReference type="InterPro" id="IPR003660">
    <property type="entry name" value="HAMP_dom"/>
</dbReference>
<evidence type="ECO:0000256" key="4">
    <source>
        <dbReference type="ARBA" id="ARBA00022475"/>
    </source>
</evidence>
<keyword evidence="7 15" id="KW-0812">Transmembrane</keyword>
<keyword evidence="11 15" id="KW-1133">Transmembrane helix</keyword>
<feature type="domain" description="Histidine kinase" evidence="16">
    <location>
        <begin position="462"/>
        <end position="574"/>
    </location>
</feature>
<evidence type="ECO:0000256" key="5">
    <source>
        <dbReference type="ARBA" id="ARBA00022553"/>
    </source>
</evidence>
<dbReference type="RefSeq" id="WP_091481145.1">
    <property type="nucleotide sequence ID" value="NZ_FOTR01000001.1"/>
</dbReference>
<dbReference type="OrthoDB" id="9776552at2"/>
<dbReference type="PANTHER" id="PTHR34220:SF11">
    <property type="entry name" value="SENSOR PROTEIN KINASE HPTS"/>
    <property type="match status" value="1"/>
</dbReference>
<evidence type="ECO:0000259" key="16">
    <source>
        <dbReference type="PROSITE" id="PS50109"/>
    </source>
</evidence>
<evidence type="ECO:0000256" key="15">
    <source>
        <dbReference type="SAM" id="Phobius"/>
    </source>
</evidence>
<dbReference type="GO" id="GO:0000155">
    <property type="term" value="F:phosphorelay sensor kinase activity"/>
    <property type="evidence" value="ECO:0007669"/>
    <property type="project" value="InterPro"/>
</dbReference>
<comment type="subcellular location">
    <subcellularLocation>
        <location evidence="2">Cell membrane</location>
        <topology evidence="2">Multi-pass membrane protein</topology>
    </subcellularLocation>
</comment>
<evidence type="ECO:0000256" key="8">
    <source>
        <dbReference type="ARBA" id="ARBA00022741"/>
    </source>
</evidence>
<reference evidence="19" key="1">
    <citation type="submission" date="2016-10" db="EMBL/GenBank/DDBJ databases">
        <authorList>
            <person name="Varghese N."/>
            <person name="Submissions S."/>
        </authorList>
    </citation>
    <scope>NUCLEOTIDE SEQUENCE [LARGE SCALE GENOMIC DNA]</scope>
    <source>
        <strain evidence="19">CGMCC 1.4250</strain>
    </source>
</reference>
<evidence type="ECO:0000256" key="14">
    <source>
        <dbReference type="SAM" id="Coils"/>
    </source>
</evidence>
<feature type="transmembrane region" description="Helical" evidence="15">
    <location>
        <begin position="279"/>
        <end position="302"/>
    </location>
</feature>
<evidence type="ECO:0000256" key="11">
    <source>
        <dbReference type="ARBA" id="ARBA00022989"/>
    </source>
</evidence>
<evidence type="ECO:0000256" key="2">
    <source>
        <dbReference type="ARBA" id="ARBA00004651"/>
    </source>
</evidence>
<gene>
    <name evidence="18" type="ORF">SAMN04487943_101711</name>
</gene>
<keyword evidence="10" id="KW-0067">ATP-binding</keyword>
<keyword evidence="19" id="KW-1185">Reference proteome</keyword>
<dbReference type="Pfam" id="PF02518">
    <property type="entry name" value="HATPase_c"/>
    <property type="match status" value="1"/>
</dbReference>
<proteinExistence type="predicted"/>
<name>A0A1I4HXV2_9BACI</name>
<organism evidence="18 19">
    <name type="scientific">Gracilibacillus orientalis</name>
    <dbReference type="NCBI Taxonomy" id="334253"/>
    <lineage>
        <taxon>Bacteria</taxon>
        <taxon>Bacillati</taxon>
        <taxon>Bacillota</taxon>
        <taxon>Bacilli</taxon>
        <taxon>Bacillales</taxon>
        <taxon>Bacillaceae</taxon>
        <taxon>Gracilibacillus</taxon>
    </lineage>
</organism>
<evidence type="ECO:0000256" key="9">
    <source>
        <dbReference type="ARBA" id="ARBA00022777"/>
    </source>
</evidence>
<evidence type="ECO:0000256" key="1">
    <source>
        <dbReference type="ARBA" id="ARBA00000085"/>
    </source>
</evidence>
<dbReference type="InterPro" id="IPR036890">
    <property type="entry name" value="HATPase_C_sf"/>
</dbReference>
<dbReference type="InterPro" id="IPR010559">
    <property type="entry name" value="Sig_transdc_His_kin_internal"/>
</dbReference>
<keyword evidence="12" id="KW-0902">Two-component regulatory system</keyword>
<sequence length="574" mass="66107">MKKWFQRSLQNQLMVLILLAVILPICLLGAFSYTMANHLSKERATVSSWSSLQQLKTSVEFIVNDVNSMSVFLIGNQEVQSYTQSMDATIQQRRNISGFLANLIFSKPYIANILIEPNNNISSISYIPILNVEEDHLTYDNQNKWWSGRYRNQNSMETQDVISFVRPIRSIHNYTTSGYLTIFLDQQYLEKQLNAINFEWEGSTLILQDDFVIAGSLEHSIEEEDLQLLQSLTSSPQQTLNKKIAGVESTILTMELSDVNWKLIRVIPTKEYTAQNRKFIFLTIAVVFISLFLIAGLVIFFIRKVTRPLTRLTNTIRHAQPDQGIKELPRSNNHEVGQLLTSYNSLTSRIRQLMDKIKRQEAHKREVDLQALQAQINPHFLYNTLASIQWMALVNRDKQISTMVSSLSNVLRFSLNKGDEYCEAKQELEHLYNYVRIQQIRYPDKFELKLNFPEEIKSYHMLKLVLQPLIENSIVHGFLSNNNENGIIEVSGDWNGSLLHVKVQDNGAGMSERQIAQLNQQFIEDEKLQSVLGKHYGLRNVHLRLVLHYGSVAKLKIKSEPNKGTSITFKIPLD</sequence>
<evidence type="ECO:0000256" key="12">
    <source>
        <dbReference type="ARBA" id="ARBA00023012"/>
    </source>
</evidence>
<evidence type="ECO:0000256" key="13">
    <source>
        <dbReference type="ARBA" id="ARBA00023136"/>
    </source>
</evidence>
<dbReference type="SUPFAM" id="SSF55874">
    <property type="entry name" value="ATPase domain of HSP90 chaperone/DNA topoisomerase II/histidine kinase"/>
    <property type="match status" value="1"/>
</dbReference>
<dbReference type="PROSITE" id="PS50109">
    <property type="entry name" value="HIS_KIN"/>
    <property type="match status" value="1"/>
</dbReference>
<protein>
    <recommendedName>
        <fullName evidence="3">histidine kinase</fullName>
        <ecNumber evidence="3">2.7.13.3</ecNumber>
    </recommendedName>
</protein>
<comment type="catalytic activity">
    <reaction evidence="1">
        <text>ATP + protein L-histidine = ADP + protein N-phospho-L-histidine.</text>
        <dbReference type="EC" id="2.7.13.3"/>
    </reaction>
</comment>
<evidence type="ECO:0000256" key="3">
    <source>
        <dbReference type="ARBA" id="ARBA00012438"/>
    </source>
</evidence>
<evidence type="ECO:0000256" key="10">
    <source>
        <dbReference type="ARBA" id="ARBA00022840"/>
    </source>
</evidence>
<dbReference type="EMBL" id="FOTR01000001">
    <property type="protein sequence ID" value="SFL46975.1"/>
    <property type="molecule type" value="Genomic_DNA"/>
</dbReference>
<evidence type="ECO:0000313" key="18">
    <source>
        <dbReference type="EMBL" id="SFL46975.1"/>
    </source>
</evidence>
<keyword evidence="6" id="KW-0808">Transferase</keyword>
<accession>A0A1I4HXV2</accession>
<dbReference type="InterPro" id="IPR050640">
    <property type="entry name" value="Bact_2-comp_sensor_kinase"/>
</dbReference>
<dbReference type="PANTHER" id="PTHR34220">
    <property type="entry name" value="SENSOR HISTIDINE KINASE YPDA"/>
    <property type="match status" value="1"/>
</dbReference>
<dbReference type="Proteomes" id="UP000198565">
    <property type="component" value="Unassembled WGS sequence"/>
</dbReference>
<dbReference type="PROSITE" id="PS50885">
    <property type="entry name" value="HAMP"/>
    <property type="match status" value="1"/>
</dbReference>
<keyword evidence="5" id="KW-0597">Phosphoprotein</keyword>
<evidence type="ECO:0000256" key="6">
    <source>
        <dbReference type="ARBA" id="ARBA00022679"/>
    </source>
</evidence>
<evidence type="ECO:0000259" key="17">
    <source>
        <dbReference type="PROSITE" id="PS50885"/>
    </source>
</evidence>
<dbReference type="GO" id="GO:0005886">
    <property type="term" value="C:plasma membrane"/>
    <property type="evidence" value="ECO:0007669"/>
    <property type="project" value="UniProtKB-SubCell"/>
</dbReference>
<keyword evidence="8" id="KW-0547">Nucleotide-binding</keyword>
<dbReference type="GO" id="GO:0005524">
    <property type="term" value="F:ATP binding"/>
    <property type="evidence" value="ECO:0007669"/>
    <property type="project" value="UniProtKB-KW"/>
</dbReference>